<dbReference type="AlphaFoldDB" id="A0A1Y3YT37"/>
<organism evidence="3 6">
    <name type="scientific">Odoribacter splanchnicus</name>
    <dbReference type="NCBI Taxonomy" id="28118"/>
    <lineage>
        <taxon>Bacteria</taxon>
        <taxon>Pseudomonadati</taxon>
        <taxon>Bacteroidota</taxon>
        <taxon>Bacteroidia</taxon>
        <taxon>Bacteroidales</taxon>
        <taxon>Odoribacteraceae</taxon>
        <taxon>Odoribacter</taxon>
    </lineage>
</organism>
<evidence type="ECO:0000313" key="3">
    <source>
        <dbReference type="EMBL" id="RGY07467.1"/>
    </source>
</evidence>
<protein>
    <submittedName>
        <fullName evidence="3">Uncharacterized protein</fullName>
    </submittedName>
</protein>
<proteinExistence type="predicted"/>
<sequence length="215" mass="25438">MKHQSKENRASIVLFLLFLCFVTPRAKSQVLLENDSSDVCKVIDIVNVGLSTEIQKKYEKEYIATSVIVGYNLRKNEVEFYWLDDRYDFDLYSLQKGDSITLHYPHMSIDNRKRAIAMDNHSFQERIRENDSIYVDIDFFDIEKKLGLPPSLDDGLFLKWEIAKRRFMEHIIEDNQGLHTLDTENADDLRLSKRTFGQLYCIYILMHNETIRNKE</sequence>
<dbReference type="Proteomes" id="UP000283426">
    <property type="component" value="Unassembled WGS sequence"/>
</dbReference>
<evidence type="ECO:0000313" key="5">
    <source>
        <dbReference type="Proteomes" id="UP000284243"/>
    </source>
</evidence>
<dbReference type="Proteomes" id="UP000284243">
    <property type="component" value="Unassembled WGS sequence"/>
</dbReference>
<dbReference type="Proteomes" id="UP000284434">
    <property type="component" value="Unassembled WGS sequence"/>
</dbReference>
<evidence type="ECO:0000313" key="4">
    <source>
        <dbReference type="Proteomes" id="UP000283426"/>
    </source>
</evidence>
<reference evidence="4 5" key="1">
    <citation type="submission" date="2018-08" db="EMBL/GenBank/DDBJ databases">
        <title>A genome reference for cultivated species of the human gut microbiota.</title>
        <authorList>
            <person name="Zou Y."/>
            <person name="Xue W."/>
            <person name="Luo G."/>
        </authorList>
    </citation>
    <scope>NUCLEOTIDE SEQUENCE [LARGE SCALE GENOMIC DNA]</scope>
    <source>
        <strain evidence="2 4">AF14-6AC</strain>
        <strain evidence="1 5">AF16-14</strain>
        <strain evidence="3 6">OF03-11</strain>
    </source>
</reference>
<comment type="caution">
    <text evidence="3">The sequence shown here is derived from an EMBL/GenBank/DDBJ whole genome shotgun (WGS) entry which is preliminary data.</text>
</comment>
<gene>
    <name evidence="2" type="ORF">DWW24_17525</name>
    <name evidence="1" type="ORF">DWW57_07905</name>
    <name evidence="3" type="ORF">DXA53_07370</name>
</gene>
<evidence type="ECO:0000313" key="2">
    <source>
        <dbReference type="EMBL" id="RGV19746.1"/>
    </source>
</evidence>
<dbReference type="EMBL" id="QSCO01000008">
    <property type="protein sequence ID" value="RGY07467.1"/>
    <property type="molecule type" value="Genomic_DNA"/>
</dbReference>
<dbReference type="RefSeq" id="WP_013611733.1">
    <property type="nucleotide sequence ID" value="NZ_JADMZE010000008.1"/>
</dbReference>
<evidence type="ECO:0000313" key="1">
    <source>
        <dbReference type="EMBL" id="RGU56784.1"/>
    </source>
</evidence>
<dbReference type="GeneID" id="61274718"/>
<dbReference type="EMBL" id="QRYW01000046">
    <property type="protein sequence ID" value="RGV19746.1"/>
    <property type="molecule type" value="Genomic_DNA"/>
</dbReference>
<dbReference type="EMBL" id="QRYC01000008">
    <property type="protein sequence ID" value="RGU56784.1"/>
    <property type="molecule type" value="Genomic_DNA"/>
</dbReference>
<evidence type="ECO:0000313" key="6">
    <source>
        <dbReference type="Proteomes" id="UP000284434"/>
    </source>
</evidence>
<accession>A0A1Y3YT37</accession>
<name>A0A1Y3YT37_9BACT</name>